<dbReference type="AlphaFoldDB" id="A0A9Q3UM14"/>
<keyword evidence="2" id="KW-1185">Reference proteome</keyword>
<evidence type="ECO:0000313" key="1">
    <source>
        <dbReference type="EMBL" id="MCC4308486.1"/>
    </source>
</evidence>
<dbReference type="Proteomes" id="UP001108027">
    <property type="component" value="Unassembled WGS sequence"/>
</dbReference>
<accession>A0A9Q3UM14</accession>
<name>A0A9Q3UM14_9GAMM</name>
<protein>
    <submittedName>
        <fullName evidence="1">Uncharacterized protein</fullName>
    </submittedName>
</protein>
<organism evidence="1 2">
    <name type="scientific">Alloalcanivorax marinus</name>
    <dbReference type="NCBI Taxonomy" id="1177169"/>
    <lineage>
        <taxon>Bacteria</taxon>
        <taxon>Pseudomonadati</taxon>
        <taxon>Pseudomonadota</taxon>
        <taxon>Gammaproteobacteria</taxon>
        <taxon>Oceanospirillales</taxon>
        <taxon>Alcanivoracaceae</taxon>
        <taxon>Alloalcanivorax</taxon>
    </lineage>
</organism>
<evidence type="ECO:0000313" key="2">
    <source>
        <dbReference type="Proteomes" id="UP001108027"/>
    </source>
</evidence>
<dbReference type="EMBL" id="JAJGNA010000007">
    <property type="protein sequence ID" value="MCC4308486.1"/>
    <property type="molecule type" value="Genomic_DNA"/>
</dbReference>
<sequence length="206" mass="23028">MTPEERRRRALATGLAPWLEADQVVEAVALWQRDFADRPRFSLQGYVSELSRRFDLAHRRHDLHLSLVQAMSLPDRQLVADPLAGNGEGAGTDPHPATRAFQALMRTLWAGLGETEASTLRLDQSTDLRRGGLASAPRGAVDHWLNHPRADLAPLDRDTLRTLLNRSYVLLCERYGPVRADRLLKEAADRVRREHPALGPALNGLL</sequence>
<proteinExistence type="predicted"/>
<comment type="caution">
    <text evidence="1">The sequence shown here is derived from an EMBL/GenBank/DDBJ whole genome shotgun (WGS) entry which is preliminary data.</text>
</comment>
<reference evidence="1" key="1">
    <citation type="submission" date="2021-10" db="EMBL/GenBank/DDBJ databases">
        <title>The diversity and Nitrogen Metabolism of Culturable Nitrate-Utilizing Bacteria Within the Oxygen Minimum Zone of the Changjiang (Yangtze River)Estuary.</title>
        <authorList>
            <person name="Zhang D."/>
            <person name="Zheng J."/>
            <person name="Liu S."/>
            <person name="He W."/>
        </authorList>
    </citation>
    <scope>NUCLEOTIDE SEQUENCE</scope>
    <source>
        <strain evidence="1">FXH-223</strain>
    </source>
</reference>
<gene>
    <name evidence="1" type="ORF">LL252_07850</name>
</gene>
<dbReference type="RefSeq" id="WP_204427906.1">
    <property type="nucleotide sequence ID" value="NZ_ARXL01000028.1"/>
</dbReference>